<dbReference type="Proteomes" id="UP000697107">
    <property type="component" value="Unassembled WGS sequence"/>
</dbReference>
<dbReference type="GO" id="GO:0005576">
    <property type="term" value="C:extracellular region"/>
    <property type="evidence" value="ECO:0007669"/>
    <property type="project" value="UniProtKB-SubCell"/>
</dbReference>
<organism evidence="11 12">
    <name type="scientific">Phytophthora cactorum</name>
    <dbReference type="NCBI Taxonomy" id="29920"/>
    <lineage>
        <taxon>Eukaryota</taxon>
        <taxon>Sar</taxon>
        <taxon>Stramenopiles</taxon>
        <taxon>Oomycota</taxon>
        <taxon>Peronosporomycetes</taxon>
        <taxon>Peronosporales</taxon>
        <taxon>Peronosporaceae</taxon>
        <taxon>Phytophthora</taxon>
    </lineage>
</organism>
<reference evidence="11 12" key="1">
    <citation type="submission" date="2018-01" db="EMBL/GenBank/DDBJ databases">
        <title>Draft genome of the strawberry crown rot pathogen Phytophthora cactorum.</title>
        <authorList>
            <person name="Armitage A.D."/>
            <person name="Lysoe E."/>
            <person name="Nellist C.F."/>
            <person name="Harrison R.J."/>
            <person name="Brurberg M.B."/>
        </authorList>
    </citation>
    <scope>NUCLEOTIDE SEQUENCE [LARGE SCALE GENOMIC DNA]</scope>
    <source>
        <strain evidence="11 12">10300</strain>
    </source>
</reference>
<accession>A0A329RS30</accession>
<reference evidence="6" key="2">
    <citation type="submission" date="2018-10" db="EMBL/GenBank/DDBJ databases">
        <title>Effector identification in a new, highly contiguous assembly of the strawberry crown rot pathogen Phytophthora cactorum.</title>
        <authorList>
            <person name="Armitage A.D."/>
            <person name="Nellist C.F."/>
            <person name="Bates H."/>
            <person name="Vickerstaff R.J."/>
            <person name="Harrison R.J."/>
        </authorList>
    </citation>
    <scope>NUCLEOTIDE SEQUENCE</scope>
    <source>
        <strain evidence="6">15-7</strain>
        <strain evidence="7">4032</strain>
        <strain evidence="8">4040</strain>
        <strain evidence="9">P415</strain>
        <strain evidence="10">P421</strain>
    </source>
</reference>
<keyword evidence="12" id="KW-1185">Reference proteome</keyword>
<evidence type="ECO:0000256" key="2">
    <source>
        <dbReference type="ARBA" id="ARBA00010400"/>
    </source>
</evidence>
<dbReference type="Proteomes" id="UP000251314">
    <property type="component" value="Unassembled WGS sequence"/>
</dbReference>
<gene>
    <name evidence="11" type="ORF">PC110_g16560</name>
    <name evidence="6" type="ORF">PC113_g19569</name>
    <name evidence="7" type="ORF">PC115_g5680</name>
    <name evidence="8" type="ORF">PC117_g6449</name>
    <name evidence="9" type="ORF">PC118_g19246</name>
    <name evidence="10" type="ORF">PC129_g18997</name>
</gene>
<dbReference type="Proteomes" id="UP000774804">
    <property type="component" value="Unassembled WGS sequence"/>
</dbReference>
<dbReference type="OrthoDB" id="140995at2759"/>
<comment type="domain">
    <text evidence="5">The RxLR-dEER motif acts to carry the protein into the host cell cytoplasm through binding to cell surface phosphatidylinositol-3-phosphate.</text>
</comment>
<dbReference type="AlphaFoldDB" id="A0A329RS30"/>
<name>A0A329RS30_9STRA</name>
<evidence type="ECO:0000313" key="10">
    <source>
        <dbReference type="EMBL" id="KAG3210001.1"/>
    </source>
</evidence>
<dbReference type="Pfam" id="PF16810">
    <property type="entry name" value="RXLR"/>
    <property type="match status" value="1"/>
</dbReference>
<dbReference type="Proteomes" id="UP000736787">
    <property type="component" value="Unassembled WGS sequence"/>
</dbReference>
<dbReference type="EMBL" id="MJFZ01000596">
    <property type="protein sequence ID" value="RAW27039.1"/>
    <property type="molecule type" value="Genomic_DNA"/>
</dbReference>
<comment type="subcellular location">
    <subcellularLocation>
        <location evidence="1 5">Secreted</location>
    </subcellularLocation>
</comment>
<evidence type="ECO:0000313" key="8">
    <source>
        <dbReference type="EMBL" id="KAG2947926.1"/>
    </source>
</evidence>
<sequence>MHFMYLLLVAATVLLSSLVISAKQSTVAEADTQPNSIDVGDAKRFLRSNKWIDDDSTDYAEKEERGTTANMKDAIEKLNRWLDRAKSPGQVRIIKLPKAGYSGEKLDDLAKQYGDAYRARYGTFKGQ</sequence>
<dbReference type="VEuPathDB" id="FungiDB:PC110_g16560"/>
<dbReference type="EMBL" id="RCMV01001164">
    <property type="protein sequence ID" value="KAG3210001.1"/>
    <property type="molecule type" value="Genomic_DNA"/>
</dbReference>
<evidence type="ECO:0000313" key="6">
    <source>
        <dbReference type="EMBL" id="KAG2838928.1"/>
    </source>
</evidence>
<dbReference type="Proteomes" id="UP000735874">
    <property type="component" value="Unassembled WGS sequence"/>
</dbReference>
<dbReference type="InterPro" id="IPR031825">
    <property type="entry name" value="RXLR"/>
</dbReference>
<dbReference type="EMBL" id="RCML01001025">
    <property type="protein sequence ID" value="KAG2966338.1"/>
    <property type="molecule type" value="Genomic_DNA"/>
</dbReference>
<feature type="chain" id="PRO_5040518945" description="RxLR effector protein" evidence="5">
    <location>
        <begin position="23"/>
        <end position="127"/>
    </location>
</feature>
<comment type="similarity">
    <text evidence="2 5">Belongs to the RxLR effector family.</text>
</comment>
<comment type="caution">
    <text evidence="11">The sequence shown here is derived from an EMBL/GenBank/DDBJ whole genome shotgun (WGS) entry which is preliminary data.</text>
</comment>
<proteinExistence type="inferred from homology"/>
<evidence type="ECO:0000256" key="5">
    <source>
        <dbReference type="RuleBase" id="RU367124"/>
    </source>
</evidence>
<dbReference type="EMBL" id="RCMK01000122">
    <property type="protein sequence ID" value="KAG2947926.1"/>
    <property type="molecule type" value="Genomic_DNA"/>
</dbReference>
<evidence type="ECO:0000313" key="12">
    <source>
        <dbReference type="Proteomes" id="UP000251314"/>
    </source>
</evidence>
<dbReference type="Proteomes" id="UP000760860">
    <property type="component" value="Unassembled WGS sequence"/>
</dbReference>
<evidence type="ECO:0000313" key="7">
    <source>
        <dbReference type="EMBL" id="KAG2932797.1"/>
    </source>
</evidence>
<keyword evidence="4 5" id="KW-0732">Signal</keyword>
<feature type="signal peptide" evidence="5">
    <location>
        <begin position="1"/>
        <end position="22"/>
    </location>
</feature>
<evidence type="ECO:0000313" key="9">
    <source>
        <dbReference type="EMBL" id="KAG2966338.1"/>
    </source>
</evidence>
<evidence type="ECO:0000313" key="11">
    <source>
        <dbReference type="EMBL" id="RAW27039.1"/>
    </source>
</evidence>
<evidence type="ECO:0000256" key="3">
    <source>
        <dbReference type="ARBA" id="ARBA00022525"/>
    </source>
</evidence>
<dbReference type="EMBL" id="RCMG01001018">
    <property type="protein sequence ID" value="KAG2838928.1"/>
    <property type="molecule type" value="Genomic_DNA"/>
</dbReference>
<evidence type="ECO:0000256" key="4">
    <source>
        <dbReference type="ARBA" id="ARBA00022729"/>
    </source>
</evidence>
<dbReference type="EMBL" id="RCMI01000119">
    <property type="protein sequence ID" value="KAG2932797.1"/>
    <property type="molecule type" value="Genomic_DNA"/>
</dbReference>
<protein>
    <recommendedName>
        <fullName evidence="5">RxLR effector protein</fullName>
    </recommendedName>
</protein>
<evidence type="ECO:0000256" key="1">
    <source>
        <dbReference type="ARBA" id="ARBA00004613"/>
    </source>
</evidence>
<keyword evidence="3 5" id="KW-0964">Secreted</keyword>
<comment type="function">
    <text evidence="5">Effector that suppresses plant defense responses during pathogen infection.</text>
</comment>